<keyword evidence="6" id="KW-1133">Transmembrane helix</keyword>
<dbReference type="EMBL" id="PPHD01000642">
    <property type="protein sequence ID" value="POI35257.1"/>
    <property type="molecule type" value="Genomic_DNA"/>
</dbReference>
<comment type="subcellular location">
    <subcellularLocation>
        <location evidence="1">Membrane</location>
        <topology evidence="1">Single-pass membrane protein</topology>
    </subcellularLocation>
</comment>
<dbReference type="InterPro" id="IPR001841">
    <property type="entry name" value="Znf_RING"/>
</dbReference>
<dbReference type="Gene3D" id="3.30.40.10">
    <property type="entry name" value="Zinc/RING finger domain, C3HC4 (zinc finger)"/>
    <property type="match status" value="1"/>
</dbReference>
<feature type="region of interest" description="Disordered" evidence="9">
    <location>
        <begin position="16"/>
        <end position="74"/>
    </location>
</feature>
<dbReference type="SUPFAM" id="SSF57850">
    <property type="entry name" value="RING/U-box"/>
    <property type="match status" value="1"/>
</dbReference>
<dbReference type="GO" id="GO:0008270">
    <property type="term" value="F:zinc ion binding"/>
    <property type="evidence" value="ECO:0007669"/>
    <property type="project" value="UniProtKB-KW"/>
</dbReference>
<dbReference type="Pfam" id="PF17123">
    <property type="entry name" value="zf-RING_11"/>
    <property type="match status" value="1"/>
</dbReference>
<keyword evidence="2" id="KW-0812">Transmembrane</keyword>
<dbReference type="GO" id="GO:0016020">
    <property type="term" value="C:membrane"/>
    <property type="evidence" value="ECO:0007669"/>
    <property type="project" value="UniProtKB-SubCell"/>
</dbReference>
<keyword evidence="3" id="KW-0479">Metal-binding</keyword>
<evidence type="ECO:0000256" key="7">
    <source>
        <dbReference type="ARBA" id="ARBA00023136"/>
    </source>
</evidence>
<dbReference type="SMART" id="SM00184">
    <property type="entry name" value="RING"/>
    <property type="match status" value="1"/>
</dbReference>
<evidence type="ECO:0000313" key="12">
    <source>
        <dbReference type="Proteomes" id="UP000237246"/>
    </source>
</evidence>
<evidence type="ECO:0000256" key="6">
    <source>
        <dbReference type="ARBA" id="ARBA00022989"/>
    </source>
</evidence>
<keyword evidence="5" id="KW-0862">Zinc</keyword>
<name>A0A2P4TFW0_BAMTH</name>
<feature type="domain" description="RING-type" evidence="10">
    <location>
        <begin position="187"/>
        <end position="231"/>
    </location>
</feature>
<evidence type="ECO:0000256" key="3">
    <source>
        <dbReference type="ARBA" id="ARBA00022723"/>
    </source>
</evidence>
<evidence type="ECO:0000259" key="10">
    <source>
        <dbReference type="PROSITE" id="PS50089"/>
    </source>
</evidence>
<organism evidence="11 12">
    <name type="scientific">Bambusicola thoracicus</name>
    <name type="common">Chinese bamboo-partridge</name>
    <name type="synonym">Perdix thoracica</name>
    <dbReference type="NCBI Taxonomy" id="9083"/>
    <lineage>
        <taxon>Eukaryota</taxon>
        <taxon>Metazoa</taxon>
        <taxon>Chordata</taxon>
        <taxon>Craniata</taxon>
        <taxon>Vertebrata</taxon>
        <taxon>Euteleostomi</taxon>
        <taxon>Archelosauria</taxon>
        <taxon>Archosauria</taxon>
        <taxon>Dinosauria</taxon>
        <taxon>Saurischia</taxon>
        <taxon>Theropoda</taxon>
        <taxon>Coelurosauria</taxon>
        <taxon>Aves</taxon>
        <taxon>Neognathae</taxon>
        <taxon>Galloanserae</taxon>
        <taxon>Galliformes</taxon>
        <taxon>Phasianidae</taxon>
        <taxon>Perdicinae</taxon>
        <taxon>Bambusicola</taxon>
    </lineage>
</organism>
<dbReference type="OrthoDB" id="8062037at2759"/>
<dbReference type="AlphaFoldDB" id="A0A2P4TFW0"/>
<evidence type="ECO:0000256" key="8">
    <source>
        <dbReference type="PROSITE-ProRule" id="PRU00175"/>
    </source>
</evidence>
<feature type="compositionally biased region" description="Low complexity" evidence="9">
    <location>
        <begin position="20"/>
        <end position="33"/>
    </location>
</feature>
<protein>
    <recommendedName>
        <fullName evidence="10">RING-type domain-containing protein</fullName>
    </recommendedName>
</protein>
<evidence type="ECO:0000256" key="4">
    <source>
        <dbReference type="ARBA" id="ARBA00022771"/>
    </source>
</evidence>
<keyword evidence="12" id="KW-1185">Reference proteome</keyword>
<evidence type="ECO:0000256" key="9">
    <source>
        <dbReference type="SAM" id="MobiDB-lite"/>
    </source>
</evidence>
<dbReference type="PANTHER" id="PTHR47168">
    <property type="entry name" value="RING ZINC FINGER DOMAIN SUPERFAMILY PROTEIN-RELATED"/>
    <property type="match status" value="1"/>
</dbReference>
<sequence>MAPTTCPGLPLAKAKMVDSPTAGHAQAASSAHGPQRHRAEASPHTAQGRCTASTDSQGCRDVARGDEKGEGGPVVPFIVEAGAGFWRKDGQTEQRAAMLQAECCFWSHAEGSPGCCTHRCLTCSLELLYYRLILPACKATTFLVAILAGTQLLAGCVEWYRSWMRSKEQSKEEQLVSPPSRMWHPQCAICLQAYKPHEALKLLSCSHAYHSKCIDLWHCTQPGSKTCPLCRCRVTAVALIPLHAHNSEQN</sequence>
<feature type="compositionally biased region" description="Polar residues" evidence="9">
    <location>
        <begin position="44"/>
        <end position="57"/>
    </location>
</feature>
<evidence type="ECO:0000256" key="2">
    <source>
        <dbReference type="ARBA" id="ARBA00022692"/>
    </source>
</evidence>
<feature type="compositionally biased region" description="Basic and acidic residues" evidence="9">
    <location>
        <begin position="61"/>
        <end position="70"/>
    </location>
</feature>
<keyword evidence="4 8" id="KW-0863">Zinc-finger</keyword>
<dbReference type="PROSITE" id="PS50089">
    <property type="entry name" value="ZF_RING_2"/>
    <property type="match status" value="1"/>
</dbReference>
<keyword evidence="7" id="KW-0472">Membrane</keyword>
<proteinExistence type="predicted"/>
<dbReference type="InterPro" id="IPR013083">
    <property type="entry name" value="Znf_RING/FYVE/PHD"/>
</dbReference>
<evidence type="ECO:0000313" key="11">
    <source>
        <dbReference type="EMBL" id="POI35257.1"/>
    </source>
</evidence>
<evidence type="ECO:0000256" key="5">
    <source>
        <dbReference type="ARBA" id="ARBA00022833"/>
    </source>
</evidence>
<accession>A0A2P4TFW0</accession>
<comment type="caution">
    <text evidence="11">The sequence shown here is derived from an EMBL/GenBank/DDBJ whole genome shotgun (WGS) entry which is preliminary data.</text>
</comment>
<dbReference type="InterPro" id="IPR051653">
    <property type="entry name" value="E3_ligase_sorting_rcpt"/>
</dbReference>
<evidence type="ECO:0000256" key="1">
    <source>
        <dbReference type="ARBA" id="ARBA00004167"/>
    </source>
</evidence>
<dbReference type="Proteomes" id="UP000237246">
    <property type="component" value="Unassembled WGS sequence"/>
</dbReference>
<gene>
    <name evidence="11" type="ORF">CIB84_000991</name>
</gene>
<dbReference type="PANTHER" id="PTHR47168:SF1">
    <property type="entry name" value="OS02G0798600 PROTEIN"/>
    <property type="match status" value="1"/>
</dbReference>
<reference evidence="11 12" key="1">
    <citation type="submission" date="2018-01" db="EMBL/GenBank/DDBJ databases">
        <title>Comparison of the Chinese Bamboo Partridge and Red Junglefowl genome sequences highlights the importance of demography in genome evolution.</title>
        <authorList>
            <person name="Tiley G.P."/>
            <person name="Kimball R.T."/>
            <person name="Braun E.L."/>
            <person name="Burleigh J.G."/>
        </authorList>
    </citation>
    <scope>NUCLEOTIDE SEQUENCE [LARGE SCALE GENOMIC DNA]</scope>
    <source>
        <strain evidence="11">RTK389</strain>
        <tissue evidence="11">Blood</tissue>
    </source>
</reference>